<organism evidence="2 3">
    <name type="scientific">Paracoccus salipaludis</name>
    <dbReference type="NCBI Taxonomy" id="2032623"/>
    <lineage>
        <taxon>Bacteria</taxon>
        <taxon>Pseudomonadati</taxon>
        <taxon>Pseudomonadota</taxon>
        <taxon>Alphaproteobacteria</taxon>
        <taxon>Rhodobacterales</taxon>
        <taxon>Paracoccaceae</taxon>
        <taxon>Paracoccus</taxon>
    </lineage>
</organism>
<comment type="caution">
    <text evidence="2">The sequence shown here is derived from an EMBL/GenBank/DDBJ whole genome shotgun (WGS) entry which is preliminary data.</text>
</comment>
<reference evidence="2 3" key="1">
    <citation type="submission" date="2017-09" db="EMBL/GenBank/DDBJ databases">
        <title>Paracoccus alkalisoli sp. nov., isolated from saline alkaline soil.</title>
        <authorList>
            <person name="Dong X."/>
            <person name="Zhang G."/>
        </authorList>
    </citation>
    <scope>NUCLEOTIDE SEQUENCE [LARGE SCALE GENOMIC DNA]</scope>
    <source>
        <strain evidence="2 3">WN007</strain>
    </source>
</reference>
<sequence length="191" mass="21052">MTSERATLPPRAPAGQWVQTERAAHEAWAALIAKAPKAAQLMHILTARVGEHNAVVISQKTLRSLMGCSRPTVQRALDVLSQDKWIEIRQIGESGTVNAYVINDRVAWTRNRDGLRYSLFSAAVVVSEEEQRDREELGQQEPLRKVPSLFRNEAQLPGGPGLPPPSQPFLGGMEPDLPATRRGADDDKSEV</sequence>
<evidence type="ECO:0000256" key="1">
    <source>
        <dbReference type="SAM" id="MobiDB-lite"/>
    </source>
</evidence>
<dbReference type="InterPro" id="IPR036388">
    <property type="entry name" value="WH-like_DNA-bd_sf"/>
</dbReference>
<protein>
    <submittedName>
        <fullName evidence="2">Helix-turn-helix domain-containing protein</fullName>
    </submittedName>
</protein>
<proteinExistence type="predicted"/>
<dbReference type="Proteomes" id="UP000218023">
    <property type="component" value="Unassembled WGS sequence"/>
</dbReference>
<dbReference type="EMBL" id="NSJZ01000035">
    <property type="protein sequence ID" value="PAU95054.1"/>
    <property type="molecule type" value="Genomic_DNA"/>
</dbReference>
<dbReference type="SUPFAM" id="SSF46785">
    <property type="entry name" value="Winged helix' DNA-binding domain"/>
    <property type="match status" value="1"/>
</dbReference>
<evidence type="ECO:0000313" key="2">
    <source>
        <dbReference type="EMBL" id="PAU95054.1"/>
    </source>
</evidence>
<dbReference type="AlphaFoldDB" id="A0A2A2GDJ5"/>
<accession>A0A2A2GDJ5</accession>
<gene>
    <name evidence="2" type="ORF">CK240_16710</name>
</gene>
<evidence type="ECO:0000313" key="3">
    <source>
        <dbReference type="Proteomes" id="UP000218023"/>
    </source>
</evidence>
<feature type="region of interest" description="Disordered" evidence="1">
    <location>
        <begin position="130"/>
        <end position="191"/>
    </location>
</feature>
<keyword evidence="3" id="KW-1185">Reference proteome</keyword>
<name>A0A2A2GDJ5_9RHOB</name>
<feature type="compositionally biased region" description="Basic and acidic residues" evidence="1">
    <location>
        <begin position="182"/>
        <end position="191"/>
    </location>
</feature>
<dbReference type="InterPro" id="IPR036390">
    <property type="entry name" value="WH_DNA-bd_sf"/>
</dbReference>
<dbReference type="OrthoDB" id="2934196at2"/>
<dbReference type="Gene3D" id="1.10.10.10">
    <property type="entry name" value="Winged helix-like DNA-binding domain superfamily/Winged helix DNA-binding domain"/>
    <property type="match status" value="1"/>
</dbReference>